<dbReference type="Gene3D" id="3.30.110.40">
    <property type="entry name" value="TusA-like domain"/>
    <property type="match status" value="1"/>
</dbReference>
<dbReference type="Pfam" id="PF01206">
    <property type="entry name" value="TusA"/>
    <property type="match status" value="1"/>
</dbReference>
<accession>A0A0S6U6W7</accession>
<dbReference type="PANTHER" id="PTHR33279:SF6">
    <property type="entry name" value="SULFUR CARRIER PROTEIN YEDF-RELATED"/>
    <property type="match status" value="1"/>
</dbReference>
<dbReference type="PANTHER" id="PTHR33279">
    <property type="entry name" value="SULFUR CARRIER PROTEIN YEDF-RELATED"/>
    <property type="match status" value="1"/>
</dbReference>
<dbReference type="InterPro" id="IPR001455">
    <property type="entry name" value="TusA-like"/>
</dbReference>
<dbReference type="Proteomes" id="UP000063718">
    <property type="component" value="Unassembled WGS sequence"/>
</dbReference>
<dbReference type="GeneID" id="45617661"/>
<evidence type="ECO:0000256" key="1">
    <source>
        <dbReference type="ARBA" id="ARBA00008984"/>
    </source>
</evidence>
<organism evidence="3">
    <name type="scientific">Moorella thermoacetica Y72</name>
    <dbReference type="NCBI Taxonomy" id="1325331"/>
    <lineage>
        <taxon>Bacteria</taxon>
        <taxon>Bacillati</taxon>
        <taxon>Bacillota</taxon>
        <taxon>Clostridia</taxon>
        <taxon>Neomoorellales</taxon>
        <taxon>Neomoorellaceae</taxon>
        <taxon>Neomoorella</taxon>
    </lineage>
</organism>
<dbReference type="RefSeq" id="WP_011393128.1">
    <property type="nucleotide sequence ID" value="NZ_DF238840.1"/>
</dbReference>
<dbReference type="SUPFAM" id="SSF64307">
    <property type="entry name" value="SirA-like"/>
    <property type="match status" value="1"/>
</dbReference>
<dbReference type="EMBL" id="DF238840">
    <property type="protein sequence ID" value="GAF24754.1"/>
    <property type="molecule type" value="Genomic_DNA"/>
</dbReference>
<evidence type="ECO:0000313" key="3">
    <source>
        <dbReference type="EMBL" id="GAF24754.1"/>
    </source>
</evidence>
<evidence type="ECO:0000259" key="2">
    <source>
        <dbReference type="Pfam" id="PF01206"/>
    </source>
</evidence>
<comment type="similarity">
    <text evidence="1">Belongs to the sulfur carrier protein TusA family.</text>
</comment>
<protein>
    <submittedName>
        <fullName evidence="3">Predicted redox protein, regulator of disulfide bond formation</fullName>
    </submittedName>
</protein>
<dbReference type="InterPro" id="IPR036868">
    <property type="entry name" value="TusA-like_sf"/>
</dbReference>
<sequence length="75" mass="8421">MDGIILDCRGMTCSGPLMATAQKMKKLKAGQLLEVWTDDLAAEFDLPAWCQEAGHTLVAIEPREDYYSFLIRKKS</sequence>
<gene>
    <name evidence="3" type="ORF">MTY_0082</name>
</gene>
<dbReference type="CDD" id="cd00291">
    <property type="entry name" value="SirA_YedF_YeeD"/>
    <property type="match status" value="1"/>
</dbReference>
<name>A0A0S6U6W7_NEOTH</name>
<dbReference type="AlphaFoldDB" id="A0A0S6U6W7"/>
<proteinExistence type="inferred from homology"/>
<feature type="domain" description="UPF0033" evidence="2">
    <location>
        <begin position="5"/>
        <end position="73"/>
    </location>
</feature>
<reference evidence="3" key="1">
    <citation type="journal article" date="2014" name="Gene">
        <title>Genome-guided analysis of transformation efficiency and carbon dioxide assimilation by Moorella thermoacetica Y72.</title>
        <authorList>
            <person name="Tsukahara K."/>
            <person name="Kita A."/>
            <person name="Nakashimada Y."/>
            <person name="Hoshino T."/>
            <person name="Murakami K."/>
        </authorList>
    </citation>
    <scope>NUCLEOTIDE SEQUENCE [LARGE SCALE GENOMIC DNA]</scope>
    <source>
        <strain evidence="3">Y72</strain>
    </source>
</reference>